<protein>
    <submittedName>
        <fullName evidence="2">Mannose-6-phosphate isomerase, cupin superfamily</fullName>
    </submittedName>
</protein>
<dbReference type="Pfam" id="PF07883">
    <property type="entry name" value="Cupin_2"/>
    <property type="match status" value="1"/>
</dbReference>
<gene>
    <name evidence="2" type="ORF">SAMN04488118_11347</name>
</gene>
<dbReference type="OrthoDB" id="3829432at2"/>
<dbReference type="RefSeq" id="WP_090220823.1">
    <property type="nucleotide sequence ID" value="NZ_FMWG01000013.1"/>
</dbReference>
<dbReference type="InterPro" id="IPR013096">
    <property type="entry name" value="Cupin_2"/>
</dbReference>
<dbReference type="InterPro" id="IPR011051">
    <property type="entry name" value="RmlC_Cupin_sf"/>
</dbReference>
<organism evidence="2 3">
    <name type="scientific">Epibacterium ulvae</name>
    <dbReference type="NCBI Taxonomy" id="1156985"/>
    <lineage>
        <taxon>Bacteria</taxon>
        <taxon>Pseudomonadati</taxon>
        <taxon>Pseudomonadota</taxon>
        <taxon>Alphaproteobacteria</taxon>
        <taxon>Rhodobacterales</taxon>
        <taxon>Roseobacteraceae</taxon>
        <taxon>Epibacterium</taxon>
    </lineage>
</organism>
<dbReference type="SUPFAM" id="SSF51182">
    <property type="entry name" value="RmlC-like cupins"/>
    <property type="match status" value="1"/>
</dbReference>
<evidence type="ECO:0000313" key="2">
    <source>
        <dbReference type="EMBL" id="SCZ71969.1"/>
    </source>
</evidence>
<dbReference type="EMBL" id="FMWG01000013">
    <property type="protein sequence ID" value="SCZ71969.1"/>
    <property type="molecule type" value="Genomic_DNA"/>
</dbReference>
<evidence type="ECO:0000313" key="3">
    <source>
        <dbReference type="Proteomes" id="UP000198767"/>
    </source>
</evidence>
<feature type="domain" description="Cupin type-2" evidence="1">
    <location>
        <begin position="38"/>
        <end position="97"/>
    </location>
</feature>
<sequence>MQKIIAQEFTGQNAWDALDIEHIRDATVRLHWTDAPYKWHVNDGPEVFAVLDGKVDMHVRQEGREEVLRLQPGDIFHAEVGDEHVAHPDGQARVLVIEQAGSV</sequence>
<dbReference type="Gene3D" id="2.60.120.10">
    <property type="entry name" value="Jelly Rolls"/>
    <property type="match status" value="1"/>
</dbReference>
<reference evidence="2 3" key="1">
    <citation type="submission" date="2016-10" db="EMBL/GenBank/DDBJ databases">
        <authorList>
            <person name="de Groot N.N."/>
        </authorList>
    </citation>
    <scope>NUCLEOTIDE SEQUENCE [LARGE SCALE GENOMIC DNA]</scope>
    <source>
        <strain evidence="2 3">U95</strain>
    </source>
</reference>
<name>A0A1G5RFB2_9RHOB</name>
<keyword evidence="3" id="KW-1185">Reference proteome</keyword>
<keyword evidence="2" id="KW-0413">Isomerase</keyword>
<dbReference type="AlphaFoldDB" id="A0A1G5RFB2"/>
<dbReference type="GO" id="GO:0016853">
    <property type="term" value="F:isomerase activity"/>
    <property type="evidence" value="ECO:0007669"/>
    <property type="project" value="UniProtKB-KW"/>
</dbReference>
<proteinExistence type="predicted"/>
<dbReference type="Proteomes" id="UP000198767">
    <property type="component" value="Unassembled WGS sequence"/>
</dbReference>
<dbReference type="InterPro" id="IPR014710">
    <property type="entry name" value="RmlC-like_jellyroll"/>
</dbReference>
<evidence type="ECO:0000259" key="1">
    <source>
        <dbReference type="Pfam" id="PF07883"/>
    </source>
</evidence>
<accession>A0A1G5RFB2</accession>